<dbReference type="Proteomes" id="UP000509510">
    <property type="component" value="Chromosome I"/>
</dbReference>
<feature type="compositionally biased region" description="Acidic residues" evidence="1">
    <location>
        <begin position="27"/>
        <end position="39"/>
    </location>
</feature>
<sequence>MDRLQLIQEQNWHSMNEDPGCVLQSIEVEEEDPDNDISETESSPVDTESNRAEASFSDFLSSSSRNLTLLQETPSYSLEQYEYESREPSPAFSEAPTVVESRWTGLLRDIFILTSGYKIEEEDLDEESDEGDCITTVRELKDGQFPTRLVVIDLDPHLFEDGLWDSGRQLLASRLAEAVDEMKRVRGPERTRRRKAKVGGVLSIGEFSQFYHMSDKKEGLQEDMWVFGGKSLLHWEEDEQDIRDMLTYWTQQRLLFDA</sequence>
<dbReference type="AlphaFoldDB" id="A0A7H8QGV1"/>
<evidence type="ECO:0000313" key="2">
    <source>
        <dbReference type="EMBL" id="QKX53167.1"/>
    </source>
</evidence>
<feature type="region of interest" description="Disordered" evidence="1">
    <location>
        <begin position="1"/>
        <end position="20"/>
    </location>
</feature>
<protein>
    <submittedName>
        <fullName evidence="2">Uncharacterized protein</fullName>
    </submittedName>
</protein>
<keyword evidence="3" id="KW-1185">Reference proteome</keyword>
<dbReference type="EMBL" id="CP055898">
    <property type="protein sequence ID" value="QKX53167.1"/>
    <property type="molecule type" value="Genomic_DNA"/>
</dbReference>
<proteinExistence type="predicted"/>
<feature type="region of interest" description="Disordered" evidence="1">
    <location>
        <begin position="27"/>
        <end position="54"/>
    </location>
</feature>
<accession>A0A7H8QGV1</accession>
<dbReference type="RefSeq" id="XP_035339346.1">
    <property type="nucleotide sequence ID" value="XM_035483453.1"/>
</dbReference>
<name>A0A7H8QGV1_TALRU</name>
<evidence type="ECO:0000313" key="3">
    <source>
        <dbReference type="Proteomes" id="UP000509510"/>
    </source>
</evidence>
<evidence type="ECO:0000256" key="1">
    <source>
        <dbReference type="SAM" id="MobiDB-lite"/>
    </source>
</evidence>
<dbReference type="GeneID" id="55987758"/>
<organism evidence="2 3">
    <name type="scientific">Talaromyces rugulosus</name>
    <name type="common">Penicillium rugulosum</name>
    <dbReference type="NCBI Taxonomy" id="121627"/>
    <lineage>
        <taxon>Eukaryota</taxon>
        <taxon>Fungi</taxon>
        <taxon>Dikarya</taxon>
        <taxon>Ascomycota</taxon>
        <taxon>Pezizomycotina</taxon>
        <taxon>Eurotiomycetes</taxon>
        <taxon>Eurotiomycetidae</taxon>
        <taxon>Eurotiales</taxon>
        <taxon>Trichocomaceae</taxon>
        <taxon>Talaromyces</taxon>
        <taxon>Talaromyces sect. Islandici</taxon>
    </lineage>
</organism>
<gene>
    <name evidence="2" type="ORF">TRUGW13939_00243</name>
</gene>
<dbReference type="KEGG" id="trg:TRUGW13939_00243"/>
<reference evidence="3" key="1">
    <citation type="submission" date="2020-06" db="EMBL/GenBank/DDBJ databases">
        <title>A chromosome-scale genome assembly of Talaromyces rugulosus W13939.</title>
        <authorList>
            <person name="Wang B."/>
            <person name="Guo L."/>
            <person name="Ye K."/>
            <person name="Wang L."/>
        </authorList>
    </citation>
    <scope>NUCLEOTIDE SEQUENCE [LARGE SCALE GENOMIC DNA]</scope>
    <source>
        <strain evidence="3">W13939</strain>
    </source>
</reference>